<comment type="caution">
    <text evidence="5">The sequence shown here is derived from an EMBL/GenBank/DDBJ whole genome shotgun (WGS) entry which is preliminary data.</text>
</comment>
<evidence type="ECO:0000256" key="1">
    <source>
        <dbReference type="ARBA" id="ARBA00004613"/>
    </source>
</evidence>
<name>A0A9W9Z7V1_9CNID</name>
<keyword evidence="3" id="KW-0964">Secreted</keyword>
<dbReference type="GO" id="GO:0030199">
    <property type="term" value="P:collagen fibril organization"/>
    <property type="evidence" value="ECO:0007669"/>
    <property type="project" value="TreeGrafter"/>
</dbReference>
<proteinExistence type="inferred from homology"/>
<dbReference type="AlphaFoldDB" id="A0A9W9Z7V1"/>
<dbReference type="PANTHER" id="PTHR15040">
    <property type="entry name" value="DERMATOPONTIN-RELATED"/>
    <property type="match status" value="1"/>
</dbReference>
<keyword evidence="6" id="KW-1185">Reference proteome</keyword>
<dbReference type="Proteomes" id="UP001163046">
    <property type="component" value="Unassembled WGS sequence"/>
</dbReference>
<dbReference type="GO" id="GO:0005615">
    <property type="term" value="C:extracellular space"/>
    <property type="evidence" value="ECO:0007669"/>
    <property type="project" value="TreeGrafter"/>
</dbReference>
<evidence type="ECO:0000313" key="6">
    <source>
        <dbReference type="Proteomes" id="UP001163046"/>
    </source>
</evidence>
<dbReference type="EMBL" id="MU826389">
    <property type="protein sequence ID" value="KAJ7376816.1"/>
    <property type="molecule type" value="Genomic_DNA"/>
</dbReference>
<accession>A0A9W9Z7V1</accession>
<reference evidence="5" key="1">
    <citation type="submission" date="2023-01" db="EMBL/GenBank/DDBJ databases">
        <title>Genome assembly of the deep-sea coral Lophelia pertusa.</title>
        <authorList>
            <person name="Herrera S."/>
            <person name="Cordes E."/>
        </authorList>
    </citation>
    <scope>NUCLEOTIDE SEQUENCE</scope>
    <source>
        <strain evidence="5">USNM1676648</strain>
        <tissue evidence="5">Polyp</tissue>
    </source>
</reference>
<comment type="similarity">
    <text evidence="2">Belongs to the dermatopontin family.</text>
</comment>
<dbReference type="InterPro" id="IPR026645">
    <property type="entry name" value="Dermatopontin"/>
</dbReference>
<dbReference type="PANTHER" id="PTHR15040:SF1">
    <property type="entry name" value="DERMATOPONTIN-LIKE ISOFORM X1"/>
    <property type="match status" value="1"/>
</dbReference>
<gene>
    <name evidence="5" type="ORF">OS493_032278</name>
</gene>
<evidence type="ECO:0000256" key="2">
    <source>
        <dbReference type="ARBA" id="ARBA00008712"/>
    </source>
</evidence>
<dbReference type="OrthoDB" id="5975249at2759"/>
<evidence type="ECO:0000256" key="4">
    <source>
        <dbReference type="ARBA" id="ARBA00023157"/>
    </source>
</evidence>
<sequence>MPKRGGTCIRSRPLNVTRTIHQEPGSTPGIRLLLSVVQISVSGGVGQCAPKLQRRSRPPVRCAHNPLPHDSSCAWIDTCVNEFDQKVHFKCPYDGVLTGVKSEYSTTHRDRTFQFHCCQAYGRYTLTCKTTSEQNNWTGIFRTRLLQTTTWRELTVCMITLKRIVAGSLRSVDSTATTTTRNEKPFKASTSKIHFQF</sequence>
<keyword evidence="4" id="KW-1015">Disulfide bond</keyword>
<evidence type="ECO:0000256" key="3">
    <source>
        <dbReference type="ARBA" id="ARBA00022525"/>
    </source>
</evidence>
<protein>
    <submittedName>
        <fullName evidence="5">Uncharacterized protein</fullName>
    </submittedName>
</protein>
<dbReference type="Pfam" id="PF14704">
    <property type="entry name" value="DERM"/>
    <property type="match status" value="1"/>
</dbReference>
<dbReference type="GO" id="GO:0031012">
    <property type="term" value="C:extracellular matrix"/>
    <property type="evidence" value="ECO:0007669"/>
    <property type="project" value="TreeGrafter"/>
</dbReference>
<comment type="subcellular location">
    <subcellularLocation>
        <location evidence="1">Secreted</location>
    </subcellularLocation>
</comment>
<organism evidence="5 6">
    <name type="scientific">Desmophyllum pertusum</name>
    <dbReference type="NCBI Taxonomy" id="174260"/>
    <lineage>
        <taxon>Eukaryota</taxon>
        <taxon>Metazoa</taxon>
        <taxon>Cnidaria</taxon>
        <taxon>Anthozoa</taxon>
        <taxon>Hexacorallia</taxon>
        <taxon>Scleractinia</taxon>
        <taxon>Caryophylliina</taxon>
        <taxon>Caryophylliidae</taxon>
        <taxon>Desmophyllum</taxon>
    </lineage>
</organism>
<evidence type="ECO:0000313" key="5">
    <source>
        <dbReference type="EMBL" id="KAJ7376816.1"/>
    </source>
</evidence>